<protein>
    <submittedName>
        <fullName evidence="1">Uncharacterized protein</fullName>
    </submittedName>
</protein>
<organism evidence="1 2">
    <name type="scientific">Bradyrhizobium erythrophlei</name>
    <dbReference type="NCBI Taxonomy" id="1437360"/>
    <lineage>
        <taxon>Bacteria</taxon>
        <taxon>Pseudomonadati</taxon>
        <taxon>Pseudomonadota</taxon>
        <taxon>Alphaproteobacteria</taxon>
        <taxon>Hyphomicrobiales</taxon>
        <taxon>Nitrobacteraceae</taxon>
        <taxon>Bradyrhizobium</taxon>
    </lineage>
</organism>
<proteinExistence type="predicted"/>
<evidence type="ECO:0000313" key="2">
    <source>
        <dbReference type="Proteomes" id="UP000184096"/>
    </source>
</evidence>
<keyword evidence="2" id="KW-1185">Reference proteome</keyword>
<dbReference type="AlphaFoldDB" id="A0A1M7UBR7"/>
<dbReference type="Proteomes" id="UP000184096">
    <property type="component" value="Chromosome I"/>
</dbReference>
<name>A0A1M7UBR7_9BRAD</name>
<dbReference type="EMBL" id="LT670849">
    <property type="protein sequence ID" value="SHN80522.1"/>
    <property type="molecule type" value="Genomic_DNA"/>
</dbReference>
<sequence>MLLPVNCEAANVHGDNSAYRLAISLETGEGGPHSNLLLAARIGLGTGALVILPWQHLRGSSAEESLSLTKRRLLQGT</sequence>
<accession>A0A1M7UBR7</accession>
<gene>
    <name evidence="1" type="ORF">SAMN05444170_4399</name>
</gene>
<evidence type="ECO:0000313" key="1">
    <source>
        <dbReference type="EMBL" id="SHN80522.1"/>
    </source>
</evidence>
<reference evidence="2" key="1">
    <citation type="submission" date="2016-11" db="EMBL/GenBank/DDBJ databases">
        <authorList>
            <person name="Varghese N."/>
            <person name="Submissions S."/>
        </authorList>
    </citation>
    <scope>NUCLEOTIDE SEQUENCE [LARGE SCALE GENOMIC DNA]</scope>
    <source>
        <strain evidence="2">GAS401</strain>
    </source>
</reference>